<gene>
    <name evidence="4" type="ORF">B5D80_15025</name>
</gene>
<dbReference type="Pfam" id="PF00550">
    <property type="entry name" value="PP-binding"/>
    <property type="match status" value="1"/>
</dbReference>
<feature type="domain" description="Carrier" evidence="3">
    <location>
        <begin position="21"/>
        <end position="95"/>
    </location>
</feature>
<dbReference type="InterPro" id="IPR029058">
    <property type="entry name" value="AB_hydrolase_fold"/>
</dbReference>
<evidence type="ECO:0000256" key="1">
    <source>
        <dbReference type="ARBA" id="ARBA00022450"/>
    </source>
</evidence>
<reference evidence="4 5" key="1">
    <citation type="submission" date="2017-03" db="EMBL/GenBank/DDBJ databases">
        <title>Whole genome sequence of Micromonospora wenchangensis, isolated from mangrove soil.</title>
        <authorList>
            <person name="Yang H."/>
        </authorList>
    </citation>
    <scope>NUCLEOTIDE SEQUENCE [LARGE SCALE GENOMIC DNA]</scope>
    <source>
        <strain evidence="4 5">CCTCC AA 2012002</strain>
    </source>
</reference>
<name>A0A246RLP0_9ACTN</name>
<dbReference type="RefSeq" id="WP_088644493.1">
    <property type="nucleotide sequence ID" value="NZ_MZMV01000022.1"/>
</dbReference>
<dbReference type="EMBL" id="MZMV01000022">
    <property type="protein sequence ID" value="OWV07097.1"/>
    <property type="molecule type" value="Genomic_DNA"/>
</dbReference>
<evidence type="ECO:0000259" key="3">
    <source>
        <dbReference type="PROSITE" id="PS50075"/>
    </source>
</evidence>
<dbReference type="InterPro" id="IPR006162">
    <property type="entry name" value="Ppantetheine_attach_site"/>
</dbReference>
<dbReference type="Gene3D" id="3.40.50.1820">
    <property type="entry name" value="alpha/beta hydrolase"/>
    <property type="match status" value="1"/>
</dbReference>
<keyword evidence="5" id="KW-1185">Reference proteome</keyword>
<dbReference type="Proteomes" id="UP000197174">
    <property type="component" value="Unassembled WGS sequence"/>
</dbReference>
<keyword evidence="1" id="KW-0596">Phosphopantetheine</keyword>
<comment type="caution">
    <text evidence="4">The sequence shown here is derived from an EMBL/GenBank/DDBJ whole genome shotgun (WGS) entry which is preliminary data.</text>
</comment>
<dbReference type="OrthoDB" id="2472181at2"/>
<proteinExistence type="predicted"/>
<dbReference type="AlphaFoldDB" id="A0A246RLP0"/>
<sequence length="317" mass="34471">MNTVRDEPIGNGSLTGTGYERPRDPVEIWLARQWQRILGFGVGIRENFFGVGGNSLDAARVIDAILGEFGVQLPLNVLTEHPTVERLAAVLRDHDERPPGSLIAIQDGDGSRTPLFLVHPDDGQVGRYCLLANALGEEFAVFGLQAGGLHSDTQPSRTVPSMADAYVDAVRAVHPTGPYLLGGCGVGAAIAYEMAVRLEDVRLVAAIDVELLEPLDTVVESWSRELPRQAQLPEILADWQDRGLVPPNATPEIVARSLRVWQANREAARDWRPSPYTGPIDVFGREQSTILPATVAQRAHDCDTVDRLAAALRELIG</sequence>
<dbReference type="InterPro" id="IPR001031">
    <property type="entry name" value="Thioesterase"/>
</dbReference>
<dbReference type="Gene3D" id="1.10.1200.10">
    <property type="entry name" value="ACP-like"/>
    <property type="match status" value="1"/>
</dbReference>
<organism evidence="4 5">
    <name type="scientific">Micromonospora wenchangensis</name>
    <dbReference type="NCBI Taxonomy" id="1185415"/>
    <lineage>
        <taxon>Bacteria</taxon>
        <taxon>Bacillati</taxon>
        <taxon>Actinomycetota</taxon>
        <taxon>Actinomycetes</taxon>
        <taxon>Micromonosporales</taxon>
        <taxon>Micromonosporaceae</taxon>
        <taxon>Micromonospora</taxon>
    </lineage>
</organism>
<evidence type="ECO:0000256" key="2">
    <source>
        <dbReference type="ARBA" id="ARBA00022553"/>
    </source>
</evidence>
<dbReference type="InterPro" id="IPR036736">
    <property type="entry name" value="ACP-like_sf"/>
</dbReference>
<protein>
    <recommendedName>
        <fullName evidence="3">Carrier domain-containing protein</fullName>
    </recommendedName>
</protein>
<dbReference type="SMART" id="SM00823">
    <property type="entry name" value="PKS_PP"/>
    <property type="match status" value="1"/>
</dbReference>
<dbReference type="SUPFAM" id="SSF53474">
    <property type="entry name" value="alpha/beta-Hydrolases"/>
    <property type="match status" value="1"/>
</dbReference>
<accession>A0A246RLP0</accession>
<evidence type="ECO:0000313" key="4">
    <source>
        <dbReference type="EMBL" id="OWV07097.1"/>
    </source>
</evidence>
<dbReference type="PROSITE" id="PS50075">
    <property type="entry name" value="CARRIER"/>
    <property type="match status" value="1"/>
</dbReference>
<evidence type="ECO:0000313" key="5">
    <source>
        <dbReference type="Proteomes" id="UP000197174"/>
    </source>
</evidence>
<dbReference type="PROSITE" id="PS00012">
    <property type="entry name" value="PHOSPHOPANTETHEINE"/>
    <property type="match status" value="1"/>
</dbReference>
<dbReference type="InterPro" id="IPR020806">
    <property type="entry name" value="PKS_PP-bd"/>
</dbReference>
<dbReference type="SUPFAM" id="SSF47336">
    <property type="entry name" value="ACP-like"/>
    <property type="match status" value="1"/>
</dbReference>
<dbReference type="Pfam" id="PF00975">
    <property type="entry name" value="Thioesterase"/>
    <property type="match status" value="1"/>
</dbReference>
<dbReference type="GO" id="GO:0031177">
    <property type="term" value="F:phosphopantetheine binding"/>
    <property type="evidence" value="ECO:0007669"/>
    <property type="project" value="InterPro"/>
</dbReference>
<keyword evidence="2" id="KW-0597">Phosphoprotein</keyword>
<dbReference type="InterPro" id="IPR009081">
    <property type="entry name" value="PP-bd_ACP"/>
</dbReference>